<dbReference type="GO" id="GO:0016740">
    <property type="term" value="F:transferase activity"/>
    <property type="evidence" value="ECO:0007669"/>
    <property type="project" value="UniProtKB-KW"/>
</dbReference>
<evidence type="ECO:0000259" key="2">
    <source>
        <dbReference type="Pfam" id="PF07685"/>
    </source>
</evidence>
<dbReference type="EMBL" id="QSRJ01000010">
    <property type="protein sequence ID" value="RGL08441.1"/>
    <property type="molecule type" value="Genomic_DNA"/>
</dbReference>
<organism evidence="3 4">
    <name type="scientific">Collinsella tanakaei</name>
    <dbReference type="NCBI Taxonomy" id="626935"/>
    <lineage>
        <taxon>Bacteria</taxon>
        <taxon>Bacillati</taxon>
        <taxon>Actinomycetota</taxon>
        <taxon>Coriobacteriia</taxon>
        <taxon>Coriobacteriales</taxon>
        <taxon>Coriobacteriaceae</taxon>
        <taxon>Collinsella</taxon>
    </lineage>
</organism>
<dbReference type="RefSeq" id="WP_117680043.1">
    <property type="nucleotide sequence ID" value="NZ_CAJJKC010000004.1"/>
</dbReference>
<keyword evidence="3" id="KW-0808">Transferase</keyword>
<dbReference type="Proteomes" id="UP000260943">
    <property type="component" value="Unassembled WGS sequence"/>
</dbReference>
<evidence type="ECO:0000256" key="1">
    <source>
        <dbReference type="ARBA" id="ARBA00022962"/>
    </source>
</evidence>
<gene>
    <name evidence="3" type="ORF">DXC81_08710</name>
</gene>
<proteinExistence type="predicted"/>
<dbReference type="InterPro" id="IPR011698">
    <property type="entry name" value="GATase_3"/>
</dbReference>
<dbReference type="AlphaFoldDB" id="A0A3E4QQG4"/>
<comment type="caution">
    <text evidence="3">The sequence shown here is derived from an EMBL/GenBank/DDBJ whole genome shotgun (WGS) entry which is preliminary data.</text>
</comment>
<protein>
    <submittedName>
        <fullName evidence="3">Glutamine amidotransferase</fullName>
    </submittedName>
</protein>
<keyword evidence="1 3" id="KW-0315">Glutamine amidotransferase</keyword>
<evidence type="ECO:0000313" key="4">
    <source>
        <dbReference type="Proteomes" id="UP000260943"/>
    </source>
</evidence>
<sequence>MAQTTVEILYPEFGNQAGDNGNAMYLRACLPHATFIETAFGEVPAFATRDDLSLVLLCGMTERQQERVLEALMPYRDRLAELADAGVPMLFTGNAVELLGNMIITPEGRGITGLGLFDIVTHQLTPQRFTGVGLGTFEPAPGADPIDIVGFKMQFTQAEGKNEKCPFCVLKQGFGINKKSAYEGVRRKNLIGTWFLGPLLTINPPFTRWLLDTMGEADAPLAFEDVAMRSYSQRVKDFATPGMDV</sequence>
<accession>A0A3E4QQG4</accession>
<name>A0A3E4QQG4_9ACTN</name>
<reference evidence="3 4" key="1">
    <citation type="submission" date="2018-08" db="EMBL/GenBank/DDBJ databases">
        <title>A genome reference for cultivated species of the human gut microbiota.</title>
        <authorList>
            <person name="Zou Y."/>
            <person name="Xue W."/>
            <person name="Luo G."/>
        </authorList>
    </citation>
    <scope>NUCLEOTIDE SEQUENCE [LARGE SCALE GENOMIC DNA]</scope>
    <source>
        <strain evidence="3 4">TF08-14</strain>
    </source>
</reference>
<dbReference type="Pfam" id="PF07685">
    <property type="entry name" value="GATase_3"/>
    <property type="match status" value="1"/>
</dbReference>
<evidence type="ECO:0000313" key="3">
    <source>
        <dbReference type="EMBL" id="RGL08441.1"/>
    </source>
</evidence>
<feature type="domain" description="CobB/CobQ-like glutamine amidotransferase" evidence="2">
    <location>
        <begin position="45"/>
        <end position="199"/>
    </location>
</feature>